<accession>A0A6J3LR31</accession>
<evidence type="ECO:0000313" key="2">
    <source>
        <dbReference type="Proteomes" id="UP000504637"/>
    </source>
</evidence>
<evidence type="ECO:0008006" key="4">
    <source>
        <dbReference type="Google" id="ProtNLM"/>
    </source>
</evidence>
<reference evidence="3" key="3">
    <citation type="submission" date="2025-08" db="UniProtKB">
        <authorList>
            <consortium name="RefSeq"/>
        </authorList>
    </citation>
    <scope>IDENTIFICATION</scope>
    <source>
        <strain evidence="3">CBS 342.82</strain>
    </source>
</reference>
<name>A0A6J3LR31_9PEZI</name>
<sequence length="376" mass="40384">MTPRSVLLLTLASFAAAGNIVSLSISVTIPALTLPGFKTSTIKTSTPKTSALQTSTLNPGPLGTWTYYSTITNTIGPTTTFTIDPQTSYIYVPNPSDKTVTISTGLTVYAATETITISQPGAAAFAFVSPTTTVRTTSVPTPAGFTPILSQFAYTASLKVTTTTKTTSLTATTYVDSPITRTSTYTLPPVTSTKTSFTASTTVPATTTVTTSTLTISTYTSTLMSLPTHHAICDEDSGNYVNYYPFGATIQPFYYGPFKPSGDGSVHALDKVYFNSTYLAGTKVDCCNIAMSQGPAAWGFWEPQDIYGNACYIFNVRDETACNPREVKYSLVRTQAEDPFPGRYFAFNGRCGRVTPDHHEQGYYENGGKYTPENSP</sequence>
<keyword evidence="1" id="KW-0732">Signal</keyword>
<proteinExistence type="predicted"/>
<reference evidence="3" key="1">
    <citation type="submission" date="2020-01" db="EMBL/GenBank/DDBJ databases">
        <authorList>
            <consortium name="DOE Joint Genome Institute"/>
            <person name="Haridas S."/>
            <person name="Albert R."/>
            <person name="Binder M."/>
            <person name="Bloem J."/>
            <person name="Labutti K."/>
            <person name="Salamov A."/>
            <person name="Andreopoulos B."/>
            <person name="Baker S.E."/>
            <person name="Barry K."/>
            <person name="Bills G."/>
            <person name="Bluhm B.H."/>
            <person name="Cannon C."/>
            <person name="Castanera R."/>
            <person name="Culley D.E."/>
            <person name="Daum C."/>
            <person name="Ezra D."/>
            <person name="Gonzalez J.B."/>
            <person name="Henrissat B."/>
            <person name="Kuo A."/>
            <person name="Liang C."/>
            <person name="Lipzen A."/>
            <person name="Lutzoni F."/>
            <person name="Magnuson J."/>
            <person name="Mondo S."/>
            <person name="Nolan M."/>
            <person name="Ohm R."/>
            <person name="Pangilinan J."/>
            <person name="Park H.-J."/>
            <person name="Ramirez L."/>
            <person name="Alfaro M."/>
            <person name="Sun H."/>
            <person name="Tritt A."/>
            <person name="Yoshinaga Y."/>
            <person name="Zwiers L.-H."/>
            <person name="Turgeon B.G."/>
            <person name="Goodwin S.B."/>
            <person name="Spatafora J.W."/>
            <person name="Crous P.W."/>
            <person name="Grigoriev I.V."/>
        </authorList>
    </citation>
    <scope>NUCLEOTIDE SEQUENCE</scope>
    <source>
        <strain evidence="3">CBS 342.82</strain>
    </source>
</reference>
<dbReference type="GeneID" id="54366001"/>
<reference evidence="3" key="2">
    <citation type="submission" date="2020-04" db="EMBL/GenBank/DDBJ databases">
        <authorList>
            <consortium name="NCBI Genome Project"/>
        </authorList>
    </citation>
    <scope>NUCLEOTIDE SEQUENCE</scope>
    <source>
        <strain evidence="3">CBS 342.82</strain>
    </source>
</reference>
<dbReference type="Proteomes" id="UP000504637">
    <property type="component" value="Unplaced"/>
</dbReference>
<organism evidence="3">
    <name type="scientific">Dissoconium aciculare CBS 342.82</name>
    <dbReference type="NCBI Taxonomy" id="1314786"/>
    <lineage>
        <taxon>Eukaryota</taxon>
        <taxon>Fungi</taxon>
        <taxon>Dikarya</taxon>
        <taxon>Ascomycota</taxon>
        <taxon>Pezizomycotina</taxon>
        <taxon>Dothideomycetes</taxon>
        <taxon>Dothideomycetidae</taxon>
        <taxon>Mycosphaerellales</taxon>
        <taxon>Dissoconiaceae</taxon>
        <taxon>Dissoconium</taxon>
    </lineage>
</organism>
<dbReference type="RefSeq" id="XP_033455352.1">
    <property type="nucleotide sequence ID" value="XM_033608201.1"/>
</dbReference>
<feature type="chain" id="PRO_5026871058" description="Apple domain-containing protein" evidence="1">
    <location>
        <begin position="18"/>
        <end position="376"/>
    </location>
</feature>
<evidence type="ECO:0000313" key="3">
    <source>
        <dbReference type="RefSeq" id="XP_033455352.1"/>
    </source>
</evidence>
<gene>
    <name evidence="3" type="ORF">K489DRAFT_418946</name>
</gene>
<protein>
    <recommendedName>
        <fullName evidence="4">Apple domain-containing protein</fullName>
    </recommendedName>
</protein>
<feature type="signal peptide" evidence="1">
    <location>
        <begin position="1"/>
        <end position="17"/>
    </location>
</feature>
<dbReference type="AlphaFoldDB" id="A0A6J3LR31"/>
<keyword evidence="2" id="KW-1185">Reference proteome</keyword>
<evidence type="ECO:0000256" key="1">
    <source>
        <dbReference type="SAM" id="SignalP"/>
    </source>
</evidence>